<dbReference type="InterPro" id="IPR021378">
    <property type="entry name" value="DUF3010"/>
</dbReference>
<dbReference type="RefSeq" id="WP_368375197.1">
    <property type="nucleotide sequence ID" value="NZ_JBFRYB010000001.1"/>
</dbReference>
<evidence type="ECO:0000313" key="2">
    <source>
        <dbReference type="Proteomes" id="UP001557484"/>
    </source>
</evidence>
<keyword evidence="2" id="KW-1185">Reference proteome</keyword>
<organism evidence="1 2">
    <name type="scientific">Zhongshania arctica</name>
    <dbReference type="NCBI Taxonomy" id="3238302"/>
    <lineage>
        <taxon>Bacteria</taxon>
        <taxon>Pseudomonadati</taxon>
        <taxon>Pseudomonadota</taxon>
        <taxon>Gammaproteobacteria</taxon>
        <taxon>Cellvibrionales</taxon>
        <taxon>Spongiibacteraceae</taxon>
        <taxon>Zhongshania</taxon>
    </lineage>
</organism>
<comment type="caution">
    <text evidence="1">The sequence shown here is derived from an EMBL/GenBank/DDBJ whole genome shotgun (WGS) entry which is preliminary data.</text>
</comment>
<sequence length="142" mass="15574">MRICGVELTGSDAVVCLLNLENQQFNIPDCRVRKLSIPKEHNQYDIKQFQAAFAQLMKDYKVDKVAIKGRLPKGKFAGGAVSFKLEACIQLIADIDVIVITSSQAKAVLGENPLQIPFADTELKGFQEAAFVTAYIALQATV</sequence>
<accession>A0ABV3TU44</accession>
<evidence type="ECO:0000313" key="1">
    <source>
        <dbReference type="EMBL" id="MEX1665087.1"/>
    </source>
</evidence>
<dbReference type="Pfam" id="PF11215">
    <property type="entry name" value="DUF3010"/>
    <property type="match status" value="1"/>
</dbReference>
<name>A0ABV3TU44_9GAMM</name>
<gene>
    <name evidence="1" type="ORF">AB4875_06280</name>
</gene>
<dbReference type="Proteomes" id="UP001557484">
    <property type="component" value="Unassembled WGS sequence"/>
</dbReference>
<dbReference type="EMBL" id="JBFRYB010000001">
    <property type="protein sequence ID" value="MEX1665087.1"/>
    <property type="molecule type" value="Genomic_DNA"/>
</dbReference>
<proteinExistence type="predicted"/>
<reference evidence="1 2" key="1">
    <citation type="journal article" date="2011" name="Int. J. Syst. Evol. Microbiol.">
        <title>Zhongshania antarctica gen. nov., sp. nov. and Zhongshania guokunii sp. nov., gammaproteobacteria respectively isolated from coastal attached (fast) ice and surface seawater of the Antarctic.</title>
        <authorList>
            <person name="Li H.J."/>
            <person name="Zhang X.Y."/>
            <person name="Chen C.X."/>
            <person name="Zhang Y.J."/>
            <person name="Gao Z.M."/>
            <person name="Yu Y."/>
            <person name="Chen X.L."/>
            <person name="Chen B."/>
            <person name="Zhang Y.Z."/>
        </authorList>
    </citation>
    <scope>NUCLEOTIDE SEQUENCE [LARGE SCALE GENOMIC DNA]</scope>
    <source>
        <strain evidence="1 2">R06B22</strain>
    </source>
</reference>
<protein>
    <submittedName>
        <fullName evidence="1">DUF3010 family protein</fullName>
    </submittedName>
</protein>